<dbReference type="SUPFAM" id="SSF51366">
    <property type="entry name" value="Ribulose-phoshate binding barrel"/>
    <property type="match status" value="1"/>
</dbReference>
<dbReference type="EC" id="4.1.1.48" evidence="9"/>
<accession>A0A9D1ELS2</accession>
<dbReference type="NCBIfam" id="NF001377">
    <property type="entry name" value="PRK00278.2-4"/>
    <property type="match status" value="1"/>
</dbReference>
<dbReference type="Proteomes" id="UP000886841">
    <property type="component" value="Unassembled WGS sequence"/>
</dbReference>
<dbReference type="Gene3D" id="3.20.20.70">
    <property type="entry name" value="Aldolase class I"/>
    <property type="match status" value="1"/>
</dbReference>
<dbReference type="GO" id="GO:0000162">
    <property type="term" value="P:L-tryptophan biosynthetic process"/>
    <property type="evidence" value="ECO:0007669"/>
    <property type="project" value="UniProtKB-UniRule"/>
</dbReference>
<evidence type="ECO:0000256" key="7">
    <source>
        <dbReference type="ARBA" id="ARBA00023141"/>
    </source>
</evidence>
<keyword evidence="7 9" id="KW-0057">Aromatic amino acid biosynthesis</keyword>
<evidence type="ECO:0000256" key="1">
    <source>
        <dbReference type="ARBA" id="ARBA00001633"/>
    </source>
</evidence>
<dbReference type="InterPro" id="IPR045186">
    <property type="entry name" value="Indole-3-glycerol_P_synth"/>
</dbReference>
<evidence type="ECO:0000256" key="9">
    <source>
        <dbReference type="HAMAP-Rule" id="MF_00134"/>
    </source>
</evidence>
<dbReference type="InterPro" id="IPR011060">
    <property type="entry name" value="RibuloseP-bd_barrel"/>
</dbReference>
<feature type="domain" description="Indole-3-glycerol phosphate synthase" evidence="10">
    <location>
        <begin position="5"/>
        <end position="257"/>
    </location>
</feature>
<keyword evidence="4 9" id="KW-0028">Amino-acid biosynthesis</keyword>
<sequence>MNILTTIAEKTKERIAGEKNLLSLAALRAQAESNSRKLPAFAFEQALRKPGLQFICEVKKASPSKGIIAEDFPYLSIAREYQEAGAAAISCLTEPYWFLGSDQYLREIAAEVSIPVLKKDFTIDEYMIYQARAYGASAVLLICSILDDDQLKSFGQLAQELGLSALVEAHTEEEIHRALSCGARIIGVNNRNLKDFQVDVSNSLKLRQMIPPEVVFVSESGVQTPEDTRKLYENGTDAVLIGETLMRSPNKKKTLYQLKKAGGNL</sequence>
<dbReference type="HAMAP" id="MF_00134_B">
    <property type="entry name" value="IGPS_B"/>
    <property type="match status" value="1"/>
</dbReference>
<keyword evidence="6 9" id="KW-0822">Tryptophan biosynthesis</keyword>
<dbReference type="InterPro" id="IPR013798">
    <property type="entry name" value="Indole-3-glycerol_P_synth_dom"/>
</dbReference>
<dbReference type="PANTHER" id="PTHR22854">
    <property type="entry name" value="TRYPTOPHAN BIOSYNTHESIS PROTEIN"/>
    <property type="match status" value="1"/>
</dbReference>
<dbReference type="GO" id="GO:0004425">
    <property type="term" value="F:indole-3-glycerol-phosphate synthase activity"/>
    <property type="evidence" value="ECO:0007669"/>
    <property type="project" value="UniProtKB-UniRule"/>
</dbReference>
<dbReference type="Pfam" id="PF00218">
    <property type="entry name" value="IGPS"/>
    <property type="match status" value="1"/>
</dbReference>
<dbReference type="EMBL" id="DVHU01000118">
    <property type="protein sequence ID" value="HIR94400.1"/>
    <property type="molecule type" value="Genomic_DNA"/>
</dbReference>
<dbReference type="InterPro" id="IPR001468">
    <property type="entry name" value="Indole-3-GlycerolPSynthase_CS"/>
</dbReference>
<dbReference type="AlphaFoldDB" id="A0A9D1ELS2"/>
<evidence type="ECO:0000256" key="2">
    <source>
        <dbReference type="ARBA" id="ARBA00004696"/>
    </source>
</evidence>
<reference evidence="11" key="2">
    <citation type="journal article" date="2021" name="PeerJ">
        <title>Extensive microbial diversity within the chicken gut microbiome revealed by metagenomics and culture.</title>
        <authorList>
            <person name="Gilroy R."/>
            <person name="Ravi A."/>
            <person name="Getino M."/>
            <person name="Pursley I."/>
            <person name="Horton D.L."/>
            <person name="Alikhan N.F."/>
            <person name="Baker D."/>
            <person name="Gharbi K."/>
            <person name="Hall N."/>
            <person name="Watson M."/>
            <person name="Adriaenssens E.M."/>
            <person name="Foster-Nyarko E."/>
            <person name="Jarju S."/>
            <person name="Secka A."/>
            <person name="Antonio M."/>
            <person name="Oren A."/>
            <person name="Chaudhuri R.R."/>
            <person name="La Ragione R."/>
            <person name="Hildebrand F."/>
            <person name="Pallen M.J."/>
        </authorList>
    </citation>
    <scope>NUCLEOTIDE SEQUENCE</scope>
    <source>
        <strain evidence="11">ChiSxjej1B13-7041</strain>
    </source>
</reference>
<keyword evidence="8 9" id="KW-0456">Lyase</keyword>
<comment type="pathway">
    <text evidence="2 9">Amino-acid biosynthesis; L-tryptophan biosynthesis; L-tryptophan from chorismate: step 4/5.</text>
</comment>
<evidence type="ECO:0000256" key="3">
    <source>
        <dbReference type="ARBA" id="ARBA00008737"/>
    </source>
</evidence>
<comment type="similarity">
    <text evidence="3 9">Belongs to the TrpC family.</text>
</comment>
<evidence type="ECO:0000256" key="8">
    <source>
        <dbReference type="ARBA" id="ARBA00023239"/>
    </source>
</evidence>
<keyword evidence="5 9" id="KW-0210">Decarboxylase</keyword>
<dbReference type="GO" id="GO:0004640">
    <property type="term" value="F:phosphoribosylanthranilate isomerase activity"/>
    <property type="evidence" value="ECO:0007669"/>
    <property type="project" value="TreeGrafter"/>
</dbReference>
<evidence type="ECO:0000256" key="4">
    <source>
        <dbReference type="ARBA" id="ARBA00022605"/>
    </source>
</evidence>
<evidence type="ECO:0000313" key="12">
    <source>
        <dbReference type="Proteomes" id="UP000886841"/>
    </source>
</evidence>
<dbReference type="CDD" id="cd00331">
    <property type="entry name" value="IGPS"/>
    <property type="match status" value="1"/>
</dbReference>
<comment type="catalytic activity">
    <reaction evidence="1 9">
        <text>1-(2-carboxyphenylamino)-1-deoxy-D-ribulose 5-phosphate + H(+) = (1S,2R)-1-C-(indol-3-yl)glycerol 3-phosphate + CO2 + H2O</text>
        <dbReference type="Rhea" id="RHEA:23476"/>
        <dbReference type="ChEBI" id="CHEBI:15377"/>
        <dbReference type="ChEBI" id="CHEBI:15378"/>
        <dbReference type="ChEBI" id="CHEBI:16526"/>
        <dbReference type="ChEBI" id="CHEBI:58613"/>
        <dbReference type="ChEBI" id="CHEBI:58866"/>
        <dbReference type="EC" id="4.1.1.48"/>
    </reaction>
</comment>
<protein>
    <recommendedName>
        <fullName evidence="9">Indole-3-glycerol phosphate synthase</fullName>
        <shortName evidence="9">IGPS</shortName>
        <ecNumber evidence="9">4.1.1.48</ecNumber>
    </recommendedName>
</protein>
<dbReference type="FunFam" id="3.20.20.70:FF:000024">
    <property type="entry name" value="Indole-3-glycerol phosphate synthase"/>
    <property type="match status" value="1"/>
</dbReference>
<dbReference type="PROSITE" id="PS00614">
    <property type="entry name" value="IGPS"/>
    <property type="match status" value="1"/>
</dbReference>
<comment type="caution">
    <text evidence="11">The sequence shown here is derived from an EMBL/GenBank/DDBJ whole genome shotgun (WGS) entry which is preliminary data.</text>
</comment>
<name>A0A9D1ELS2_9FIRM</name>
<gene>
    <name evidence="9 11" type="primary">trpC</name>
    <name evidence="11" type="ORF">IAB98_13380</name>
</gene>
<evidence type="ECO:0000256" key="6">
    <source>
        <dbReference type="ARBA" id="ARBA00022822"/>
    </source>
</evidence>
<proteinExistence type="inferred from homology"/>
<dbReference type="PANTHER" id="PTHR22854:SF2">
    <property type="entry name" value="INDOLE-3-GLYCEROL-PHOSPHATE SYNTHASE"/>
    <property type="match status" value="1"/>
</dbReference>
<organism evidence="11 12">
    <name type="scientific">Candidatus Egerieimonas intestinavium</name>
    <dbReference type="NCBI Taxonomy" id="2840777"/>
    <lineage>
        <taxon>Bacteria</taxon>
        <taxon>Bacillati</taxon>
        <taxon>Bacillota</taxon>
        <taxon>Clostridia</taxon>
        <taxon>Lachnospirales</taxon>
        <taxon>Lachnospiraceae</taxon>
        <taxon>Lachnospiraceae incertae sedis</taxon>
        <taxon>Candidatus Egerieimonas</taxon>
    </lineage>
</organism>
<evidence type="ECO:0000256" key="5">
    <source>
        <dbReference type="ARBA" id="ARBA00022793"/>
    </source>
</evidence>
<evidence type="ECO:0000259" key="10">
    <source>
        <dbReference type="Pfam" id="PF00218"/>
    </source>
</evidence>
<dbReference type="InterPro" id="IPR013785">
    <property type="entry name" value="Aldolase_TIM"/>
</dbReference>
<reference evidence="11" key="1">
    <citation type="submission" date="2020-10" db="EMBL/GenBank/DDBJ databases">
        <authorList>
            <person name="Gilroy R."/>
        </authorList>
    </citation>
    <scope>NUCLEOTIDE SEQUENCE</scope>
    <source>
        <strain evidence="11">ChiSxjej1B13-7041</strain>
    </source>
</reference>
<evidence type="ECO:0000313" key="11">
    <source>
        <dbReference type="EMBL" id="HIR94400.1"/>
    </source>
</evidence>